<evidence type="ECO:0000256" key="3">
    <source>
        <dbReference type="ARBA" id="ARBA00022777"/>
    </source>
</evidence>
<dbReference type="InterPro" id="IPR036890">
    <property type="entry name" value="HATPase_C_sf"/>
</dbReference>
<name>A0A9X3TUG9_9BACL</name>
<evidence type="ECO:0000259" key="7">
    <source>
        <dbReference type="PROSITE" id="PS50109"/>
    </source>
</evidence>
<feature type="transmembrane region" description="Helical" evidence="6">
    <location>
        <begin position="62"/>
        <end position="77"/>
    </location>
</feature>
<dbReference type="GO" id="GO:0042802">
    <property type="term" value="F:identical protein binding"/>
    <property type="evidence" value="ECO:0007669"/>
    <property type="project" value="TreeGrafter"/>
</dbReference>
<sequence length="447" mass="51313">MEFLLRFVLIDVPEAFLLLAIGFAVFNRSVFEDWKKALFFSMPFSAAGEILGLSQVAYQPKILLMFLFYILLLRVVFRTRLLLSVAMATAAMGSMIMSEFVLFMIFNSQHIYWIDILEGKWLQYTASFLYLLVLFLFTSILRVLKVDLGRLIPRNRHNRYLLMLILMGSVEFLLILFMNTSFFIRDNNSPLFQFYTPQFQLVFQLLILALFIVIVILFRIYINLTINRVEEETETPYLQNINDLLTAIRSLKHDSLNHYTAINGFIKEGLHDHAREYVQQILKETVSIEQAAEASVQVLEGIKNPAVSSLLQSKMAICLAERISCTITISGSGQFSFIKTYDLIKVLGNLFDNAIRATSHELEEDRYIRFEWGQTNKEQYLYIENSGPTIPKEKLQEIFQLGYTTKKDGEGGVGLAVVKSVTERYGGKIAVKSENGVTSFRISFLSK</sequence>
<evidence type="ECO:0000313" key="8">
    <source>
        <dbReference type="EMBL" id="MDA5110608.1"/>
    </source>
</evidence>
<feature type="transmembrane region" description="Helical" evidence="6">
    <location>
        <begin position="202"/>
        <end position="222"/>
    </location>
</feature>
<keyword evidence="5" id="KW-0902">Two-component regulatory system</keyword>
<evidence type="ECO:0000256" key="4">
    <source>
        <dbReference type="ARBA" id="ARBA00022840"/>
    </source>
</evidence>
<proteinExistence type="predicted"/>
<organism evidence="8 9">
    <name type="scientific">Brevibacillus thermoruber</name>
    <dbReference type="NCBI Taxonomy" id="33942"/>
    <lineage>
        <taxon>Bacteria</taxon>
        <taxon>Bacillati</taxon>
        <taxon>Bacillota</taxon>
        <taxon>Bacilli</taxon>
        <taxon>Bacillales</taxon>
        <taxon>Paenibacillaceae</taxon>
        <taxon>Brevibacillus</taxon>
    </lineage>
</organism>
<dbReference type="InterPro" id="IPR005467">
    <property type="entry name" value="His_kinase_dom"/>
</dbReference>
<evidence type="ECO:0000256" key="6">
    <source>
        <dbReference type="SAM" id="Phobius"/>
    </source>
</evidence>
<feature type="transmembrane region" description="Helical" evidence="6">
    <location>
        <begin position="121"/>
        <end position="141"/>
    </location>
</feature>
<dbReference type="GO" id="GO:0016301">
    <property type="term" value="F:kinase activity"/>
    <property type="evidence" value="ECO:0007669"/>
    <property type="project" value="UniProtKB-KW"/>
</dbReference>
<evidence type="ECO:0000256" key="5">
    <source>
        <dbReference type="ARBA" id="ARBA00023012"/>
    </source>
</evidence>
<dbReference type="Proteomes" id="UP001151071">
    <property type="component" value="Unassembled WGS sequence"/>
</dbReference>
<accession>A0A9X3TUG9</accession>
<feature type="transmembrane region" description="Helical" evidence="6">
    <location>
        <begin position="161"/>
        <end position="182"/>
    </location>
</feature>
<dbReference type="Gene3D" id="3.30.565.10">
    <property type="entry name" value="Histidine kinase-like ATPase, C-terminal domain"/>
    <property type="match status" value="1"/>
</dbReference>
<keyword evidence="3" id="KW-0418">Kinase</keyword>
<dbReference type="EMBL" id="JAPYYP010000036">
    <property type="protein sequence ID" value="MDA5110608.1"/>
    <property type="molecule type" value="Genomic_DNA"/>
</dbReference>
<dbReference type="Pfam" id="PF14689">
    <property type="entry name" value="SPOB_a"/>
    <property type="match status" value="1"/>
</dbReference>
<keyword evidence="2" id="KW-0547">Nucleotide-binding</keyword>
<reference evidence="8" key="1">
    <citation type="submission" date="2022-12" db="EMBL/GenBank/DDBJ databases">
        <title>Draft genome sequence of the thermophilic strain Brevibacillus thermoruber HT42, isolated from Los Humeros, Puebla, Mexico, with biotechnological potential.</title>
        <authorList>
            <person name="Lara Sanchez J."/>
            <person name="Solis Palacios R."/>
            <person name="Bustos Baena A.S."/>
            <person name="Ruz Baez A.E."/>
            <person name="Espinosa Luna G."/>
            <person name="Oliart Ros R.M."/>
        </authorList>
    </citation>
    <scope>NUCLEOTIDE SEQUENCE</scope>
    <source>
        <strain evidence="8">HT42</strain>
    </source>
</reference>
<gene>
    <name evidence="8" type="ORF">O3V59_19910</name>
</gene>
<keyword evidence="6" id="KW-1133">Transmembrane helix</keyword>
<keyword evidence="9" id="KW-1185">Reference proteome</keyword>
<dbReference type="PANTHER" id="PTHR40448:SF1">
    <property type="entry name" value="TWO-COMPONENT SENSOR HISTIDINE KINASE"/>
    <property type="match status" value="1"/>
</dbReference>
<dbReference type="GO" id="GO:0000160">
    <property type="term" value="P:phosphorelay signal transduction system"/>
    <property type="evidence" value="ECO:0007669"/>
    <property type="project" value="UniProtKB-KW"/>
</dbReference>
<dbReference type="PANTHER" id="PTHR40448">
    <property type="entry name" value="TWO-COMPONENT SENSOR HISTIDINE KINASE"/>
    <property type="match status" value="1"/>
</dbReference>
<feature type="transmembrane region" description="Helical" evidence="6">
    <location>
        <begin position="6"/>
        <end position="26"/>
    </location>
</feature>
<dbReference type="InterPro" id="IPR003594">
    <property type="entry name" value="HATPase_dom"/>
</dbReference>
<evidence type="ECO:0000256" key="1">
    <source>
        <dbReference type="ARBA" id="ARBA00022679"/>
    </source>
</evidence>
<comment type="caution">
    <text evidence="8">The sequence shown here is derived from an EMBL/GenBank/DDBJ whole genome shotgun (WGS) entry which is preliminary data.</text>
</comment>
<feature type="domain" description="Histidine kinase" evidence="7">
    <location>
        <begin position="343"/>
        <end position="447"/>
    </location>
</feature>
<dbReference type="GO" id="GO:0005524">
    <property type="term" value="F:ATP binding"/>
    <property type="evidence" value="ECO:0007669"/>
    <property type="project" value="UniProtKB-KW"/>
</dbReference>
<dbReference type="AlphaFoldDB" id="A0A9X3TUG9"/>
<dbReference type="RefSeq" id="WP_271140855.1">
    <property type="nucleotide sequence ID" value="NZ_JAPYYP010000036.1"/>
</dbReference>
<dbReference type="SUPFAM" id="SSF55874">
    <property type="entry name" value="ATPase domain of HSP90 chaperone/DNA topoisomerase II/histidine kinase"/>
    <property type="match status" value="1"/>
</dbReference>
<dbReference type="Gene3D" id="1.10.287.130">
    <property type="match status" value="1"/>
</dbReference>
<keyword evidence="4" id="KW-0067">ATP-binding</keyword>
<protein>
    <submittedName>
        <fullName evidence="8">GHKL domain-containing protein</fullName>
    </submittedName>
</protein>
<evidence type="ECO:0000256" key="2">
    <source>
        <dbReference type="ARBA" id="ARBA00022741"/>
    </source>
</evidence>
<keyword evidence="6" id="KW-0472">Membrane</keyword>
<keyword evidence="6" id="KW-0812">Transmembrane</keyword>
<evidence type="ECO:0000313" key="9">
    <source>
        <dbReference type="Proteomes" id="UP001151071"/>
    </source>
</evidence>
<dbReference type="Pfam" id="PF02518">
    <property type="entry name" value="HATPase_c"/>
    <property type="match status" value="1"/>
</dbReference>
<feature type="transmembrane region" description="Helical" evidence="6">
    <location>
        <begin position="84"/>
        <end position="106"/>
    </location>
</feature>
<dbReference type="InterPro" id="IPR039506">
    <property type="entry name" value="SPOB_a"/>
</dbReference>
<keyword evidence="1" id="KW-0808">Transferase</keyword>
<dbReference type="PROSITE" id="PS50109">
    <property type="entry name" value="HIS_KIN"/>
    <property type="match status" value="1"/>
</dbReference>
<dbReference type="SMART" id="SM00387">
    <property type="entry name" value="HATPase_c"/>
    <property type="match status" value="1"/>
</dbReference>